<organism evidence="1 2">
    <name type="scientific">Capsulimonas corticalis</name>
    <dbReference type="NCBI Taxonomy" id="2219043"/>
    <lineage>
        <taxon>Bacteria</taxon>
        <taxon>Bacillati</taxon>
        <taxon>Armatimonadota</taxon>
        <taxon>Armatimonadia</taxon>
        <taxon>Capsulimonadales</taxon>
        <taxon>Capsulimonadaceae</taxon>
        <taxon>Capsulimonas</taxon>
    </lineage>
</organism>
<dbReference type="Gene3D" id="2.60.40.10">
    <property type="entry name" value="Immunoglobulins"/>
    <property type="match status" value="1"/>
</dbReference>
<gene>
    <name evidence="1" type="ORF">CCAX7_36710</name>
</gene>
<dbReference type="InterPro" id="IPR017853">
    <property type="entry name" value="GH"/>
</dbReference>
<dbReference type="PANTHER" id="PTHR31451">
    <property type="match status" value="1"/>
</dbReference>
<dbReference type="GO" id="GO:0004553">
    <property type="term" value="F:hydrolase activity, hydrolyzing O-glycosyl compounds"/>
    <property type="evidence" value="ECO:0007669"/>
    <property type="project" value="InterPro"/>
</dbReference>
<dbReference type="Pfam" id="PF16586">
    <property type="entry name" value="DUF5060"/>
    <property type="match status" value="1"/>
</dbReference>
<dbReference type="Proteomes" id="UP000287394">
    <property type="component" value="Chromosome"/>
</dbReference>
<dbReference type="InterPro" id="IPR032260">
    <property type="entry name" value="DUF5060"/>
</dbReference>
<keyword evidence="2" id="KW-1185">Reference proteome</keyword>
<dbReference type="InterPro" id="IPR013783">
    <property type="entry name" value="Ig-like_fold"/>
</dbReference>
<dbReference type="RefSeq" id="WP_165864440.1">
    <property type="nucleotide sequence ID" value="NZ_AP025739.1"/>
</dbReference>
<name>A0A402D1G4_9BACT</name>
<dbReference type="InterPro" id="IPR017868">
    <property type="entry name" value="Filamin/ABP280_repeat-like"/>
</dbReference>
<accession>A0A402D1G4</accession>
<dbReference type="EMBL" id="AP025739">
    <property type="protein sequence ID" value="BDI31620.1"/>
    <property type="molecule type" value="Genomic_DNA"/>
</dbReference>
<dbReference type="PROSITE" id="PS50194">
    <property type="entry name" value="FILAMIN_REPEAT"/>
    <property type="match status" value="1"/>
</dbReference>
<dbReference type="Gene3D" id="3.20.20.80">
    <property type="entry name" value="Glycosidases"/>
    <property type="match status" value="1"/>
</dbReference>
<dbReference type="SUPFAM" id="SSF51445">
    <property type="entry name" value="(Trans)glycosidases"/>
    <property type="match status" value="1"/>
</dbReference>
<evidence type="ECO:0000313" key="1">
    <source>
        <dbReference type="EMBL" id="BDI31620.1"/>
    </source>
</evidence>
<dbReference type="InterPro" id="IPR045053">
    <property type="entry name" value="MAN-like"/>
</dbReference>
<reference evidence="1 2" key="1">
    <citation type="journal article" date="2019" name="Int. J. Syst. Evol. Microbiol.">
        <title>Capsulimonas corticalis gen. nov., sp. nov., an aerobic capsulated bacterium, of a novel bacterial order, Capsulimonadales ord. nov., of the class Armatimonadia of the phylum Armatimonadetes.</title>
        <authorList>
            <person name="Li J."/>
            <person name="Kudo C."/>
            <person name="Tonouchi A."/>
        </authorList>
    </citation>
    <scope>NUCLEOTIDE SEQUENCE [LARGE SCALE GENOMIC DNA]</scope>
    <source>
        <strain evidence="1 2">AX-7</strain>
    </source>
</reference>
<evidence type="ECO:0000313" key="2">
    <source>
        <dbReference type="Proteomes" id="UP000287394"/>
    </source>
</evidence>
<sequence length="653" mass="71448">MKSTVAQFAKFEAAFTLPNPTGNPFDPAVNDIDAVITGPHGLRAVVPAFWDGDRWRVRYAPTVIGEYRLSITRNGAAAQPIGLSASRFRGVASKDLGFIRVNPKIAQKFAFDGAQPYYPIGINVAWRNGGDPAYPVYFAQMEKAHLNWARVWMNNWDGKNLEWAADSVKNPKIGEYLLDVARHWDEIVDSAAQHGVYLQMTLQHHGQYTEKTDPNWSSNPFNAANGGFLKKPDDFFTDPEARRLTKAKYRYIVARWGYSDHILAFELFNEVQNIGEADSHFQDVIDWHKEMAAYLRSLDVNHHLLTTSYSDPGNPLSKIGLDYDQIHSYPPDVVSTFAALRTKGLKTPVFFGEWGPPDVRPEDLPGLVHDGLWAGLTAPTAGAQQYWYWDRVASRNFWPVFASAGAFVQAFGVPSLAPMDPVEVTIDAPGPKGDLSFAPPGGWEATTKTDVTLTASGTPDLSGISSYIQGQGHREMMPHPIVFHVNSSAPFQFRVLIGSVGKGGAHPTLSLDGASPQELSFPAADREHNVDQVLSVDVPSGAHTLSLFNTGDDWFVAKRIIATAYAPGVAVMAKGNAASSLFWAYDRDRAGKTPRTATLHFSGLEPGRYQVRLWDVAEGKPGSVVMARVSQSGALAVALPNFVGDIAGVVSKP</sequence>
<dbReference type="KEGG" id="ccot:CCAX7_36710"/>
<dbReference type="AlphaFoldDB" id="A0A402D1G4"/>
<protein>
    <submittedName>
        <fullName evidence="1">Uncharacterized protein</fullName>
    </submittedName>
</protein>
<proteinExistence type="predicted"/>